<evidence type="ECO:0000256" key="1">
    <source>
        <dbReference type="SAM" id="MobiDB-lite"/>
    </source>
</evidence>
<accession>A0ABR1BG44</accession>
<feature type="region of interest" description="Disordered" evidence="1">
    <location>
        <begin position="1"/>
        <end position="31"/>
    </location>
</feature>
<dbReference type="EMBL" id="JAWJWF010000001">
    <property type="protein sequence ID" value="KAK6640703.1"/>
    <property type="molecule type" value="Genomic_DNA"/>
</dbReference>
<keyword evidence="3" id="KW-1185">Reference proteome</keyword>
<dbReference type="Proteomes" id="UP001359485">
    <property type="component" value="Unassembled WGS sequence"/>
</dbReference>
<gene>
    <name evidence="2" type="ORF">RUM44_012400</name>
</gene>
<evidence type="ECO:0000313" key="2">
    <source>
        <dbReference type="EMBL" id="KAK6640703.1"/>
    </source>
</evidence>
<evidence type="ECO:0000313" key="3">
    <source>
        <dbReference type="Proteomes" id="UP001359485"/>
    </source>
</evidence>
<name>A0ABR1BG44_POLSC</name>
<protein>
    <submittedName>
        <fullName evidence="2">Uncharacterized protein</fullName>
    </submittedName>
</protein>
<sequence length="142" mass="15594">MSKRARATPLRDEKRLSGSGATGVSGTIGRRSIKPLALKKRDLKKLAKSYPALRKKSGGNLFLSSEKNSLEEIVSGVRQPSNVSDAGCPDLSNDEGTLEIQRRRKKSGVVTGNSVNFIHFPRDEDEFPQDLWEQDGGWILVG</sequence>
<proteinExistence type="predicted"/>
<reference evidence="2 3" key="1">
    <citation type="submission" date="2023-09" db="EMBL/GenBank/DDBJ databases">
        <title>Genomes of two closely related lineages of the louse Polyplax serrata with different host specificities.</title>
        <authorList>
            <person name="Martinu J."/>
            <person name="Tarabai H."/>
            <person name="Stefka J."/>
            <person name="Hypsa V."/>
        </authorList>
    </citation>
    <scope>NUCLEOTIDE SEQUENCE [LARGE SCALE GENOMIC DNA]</scope>
    <source>
        <strain evidence="2">98ZLc_SE</strain>
    </source>
</reference>
<organism evidence="2 3">
    <name type="scientific">Polyplax serrata</name>
    <name type="common">Common mouse louse</name>
    <dbReference type="NCBI Taxonomy" id="468196"/>
    <lineage>
        <taxon>Eukaryota</taxon>
        <taxon>Metazoa</taxon>
        <taxon>Ecdysozoa</taxon>
        <taxon>Arthropoda</taxon>
        <taxon>Hexapoda</taxon>
        <taxon>Insecta</taxon>
        <taxon>Pterygota</taxon>
        <taxon>Neoptera</taxon>
        <taxon>Paraneoptera</taxon>
        <taxon>Psocodea</taxon>
        <taxon>Troctomorpha</taxon>
        <taxon>Phthiraptera</taxon>
        <taxon>Anoplura</taxon>
        <taxon>Polyplacidae</taxon>
        <taxon>Polyplax</taxon>
    </lineage>
</organism>
<comment type="caution">
    <text evidence="2">The sequence shown here is derived from an EMBL/GenBank/DDBJ whole genome shotgun (WGS) entry which is preliminary data.</text>
</comment>